<evidence type="ECO:0008006" key="3">
    <source>
        <dbReference type="Google" id="ProtNLM"/>
    </source>
</evidence>
<organism evidence="1 2">
    <name type="scientific">Algoriphagus halophytocola</name>
    <dbReference type="NCBI Taxonomy" id="2991499"/>
    <lineage>
        <taxon>Bacteria</taxon>
        <taxon>Pseudomonadati</taxon>
        <taxon>Bacteroidota</taxon>
        <taxon>Cytophagia</taxon>
        <taxon>Cytophagales</taxon>
        <taxon>Cyclobacteriaceae</taxon>
        <taxon>Algoriphagus</taxon>
    </lineage>
</organism>
<dbReference type="InterPro" id="IPR015915">
    <property type="entry name" value="Kelch-typ_b-propeller"/>
</dbReference>
<dbReference type="Gene3D" id="2.120.10.80">
    <property type="entry name" value="Kelch-type beta propeller"/>
    <property type="match status" value="1"/>
</dbReference>
<proteinExistence type="predicted"/>
<evidence type="ECO:0000313" key="1">
    <source>
        <dbReference type="EMBL" id="UZD24483.1"/>
    </source>
</evidence>
<keyword evidence="2" id="KW-1185">Reference proteome</keyword>
<sequence>MKNWLLGILSIFLFSGCDKNEEVVPRTNPRFSVAFVQEVSETGAEFTANVYDFGSDEILEYGFVYSENADPKVTSAEVVKATGRPANEFRLVGDHSMVKGRSYYVSAFIKTEVATVYSEAVIFKSEGALGFLIDRVEGEPEVYYGDTLEVYGTRLSTDLSNYSVKVNQAPAQVIDLKENSFKIIIPDDLEFGYPYDYDGKLILSIKVLDKQVNINSDFQFYEPIFFESDRDFAYEENFYIKGKYLRSRDVNVYYPNYNMEVVSVSDSLIVFSSFAAFETLNPTFRIQLRGKIYELDKSIRIQKTEIDPGQKVKTGTNYTYLVLAGSNFNSVVPFNNYFVSDVEGLEISVSSAKPDSIWLNSYFREDEVYPRFFKVWANNAGVKSDNYASVENTWPVLPYMRMHTFPFNPAADGRSVNWRDKGIWILDGKITQVDPQNKTGKILKYVDINQGNIASSFAVIHQDVVYFAGSNNTIANIPGIFYSYNLTTGSLTELPAIPSKASTPRSVFIAGGYLYFGGGYYIDEIDVQKVEEGYRFNLSTKTWSKWNKTFKVNDYWDFETTFEFKGQVYGFVHEINDNDLRATRLMRFDKAQEDWVELAQYPYLGYSNGNVAMPIGNAVYVLLGNTLRKLDMTSYNQAPVKDIYIYNRQYSGSPLIFLSRGKIFYSEYNSYMLREIDPAYIRD</sequence>
<evidence type="ECO:0000313" key="2">
    <source>
        <dbReference type="Proteomes" id="UP001163156"/>
    </source>
</evidence>
<accession>A0ABY6MLD2</accession>
<dbReference type="EMBL" id="CP110226">
    <property type="protein sequence ID" value="UZD24483.1"/>
    <property type="molecule type" value="Genomic_DNA"/>
</dbReference>
<name>A0ABY6MLD2_9BACT</name>
<gene>
    <name evidence="1" type="ORF">OM944_08260</name>
</gene>
<protein>
    <recommendedName>
        <fullName evidence="3">IPT/TIG domain-containing protein</fullName>
    </recommendedName>
</protein>
<dbReference type="Proteomes" id="UP001163156">
    <property type="component" value="Chromosome"/>
</dbReference>
<dbReference type="RefSeq" id="WP_264811195.1">
    <property type="nucleotide sequence ID" value="NZ_CP110226.1"/>
</dbReference>
<dbReference type="PROSITE" id="PS51257">
    <property type="entry name" value="PROKAR_LIPOPROTEIN"/>
    <property type="match status" value="1"/>
</dbReference>
<dbReference type="SUPFAM" id="SSF117281">
    <property type="entry name" value="Kelch motif"/>
    <property type="match status" value="1"/>
</dbReference>
<reference evidence="1" key="1">
    <citation type="submission" date="2022-10" db="EMBL/GenBank/DDBJ databases">
        <title>Algoriphagus sp. a novel bacteria isolate from halophytes salicornia europaea.</title>
        <authorList>
            <person name="Peng Y."/>
            <person name="Jiang L."/>
            <person name="Lee J."/>
        </authorList>
    </citation>
    <scope>NUCLEOTIDE SEQUENCE</scope>
    <source>
        <strain evidence="1">TR-M5</strain>
    </source>
</reference>